<evidence type="ECO:0000313" key="1">
    <source>
        <dbReference type="EMBL" id="CAB4150016.1"/>
    </source>
</evidence>
<gene>
    <name evidence="1" type="ORF">UFOVP549_26</name>
</gene>
<proteinExistence type="predicted"/>
<organism evidence="1">
    <name type="scientific">uncultured Caudovirales phage</name>
    <dbReference type="NCBI Taxonomy" id="2100421"/>
    <lineage>
        <taxon>Viruses</taxon>
        <taxon>Duplodnaviria</taxon>
        <taxon>Heunggongvirae</taxon>
        <taxon>Uroviricota</taxon>
        <taxon>Caudoviricetes</taxon>
        <taxon>Peduoviridae</taxon>
        <taxon>Maltschvirus</taxon>
        <taxon>Maltschvirus maltsch</taxon>
    </lineage>
</organism>
<reference evidence="1" key="1">
    <citation type="submission" date="2020-04" db="EMBL/GenBank/DDBJ databases">
        <authorList>
            <person name="Chiriac C."/>
            <person name="Salcher M."/>
            <person name="Ghai R."/>
            <person name="Kavagutti S V."/>
        </authorList>
    </citation>
    <scope>NUCLEOTIDE SEQUENCE</scope>
</reference>
<sequence length="232" mass="25815">MARGTQLSALVDALRAEIGASTNVSMGVNSLPALHHILNRTQAWLWEKFDWPFAYIERDEQMVNGSRYYGFDPEIDFGRITEASIKYSSSWRPLVYGIGIDQYNSSDHQDGDKQDPATNWRHFEGNQFEVWPTPSSNECVVRFKAIKKLPKMVNDSDVALLDDNLIVLFAAAELLARAKSQDAQGKMSAANELFTKLKGAGIKNDVFTLGGGMPTESNGILWGARITPSNRV</sequence>
<protein>
    <submittedName>
        <fullName evidence="1">Uncharacterized protein</fullName>
    </submittedName>
</protein>
<dbReference type="EMBL" id="LR796534">
    <property type="protein sequence ID" value="CAB4150016.1"/>
    <property type="molecule type" value="Genomic_DNA"/>
</dbReference>
<dbReference type="InterPro" id="IPR056209">
    <property type="entry name" value="SU10_adaptor"/>
</dbReference>
<name>A0A6J5MY60_9CAUD</name>
<accession>A0A6J5MY60</accession>
<dbReference type="Pfam" id="PF24175">
    <property type="entry name" value="SU10_adaptor"/>
    <property type="match status" value="1"/>
</dbReference>